<dbReference type="eggNOG" id="ENOG502QS03">
    <property type="taxonomic scope" value="Eukaryota"/>
</dbReference>
<dbReference type="GO" id="GO:0016747">
    <property type="term" value="F:acyltransferase activity, transferring groups other than amino-acyl groups"/>
    <property type="evidence" value="ECO:0000318"/>
    <property type="project" value="GO_Central"/>
</dbReference>
<evidence type="ECO:0000256" key="1">
    <source>
        <dbReference type="ARBA" id="ARBA00009861"/>
    </source>
</evidence>
<organism evidence="5 6">
    <name type="scientific">Amborella trichopoda</name>
    <dbReference type="NCBI Taxonomy" id="13333"/>
    <lineage>
        <taxon>Eukaryota</taxon>
        <taxon>Viridiplantae</taxon>
        <taxon>Streptophyta</taxon>
        <taxon>Embryophyta</taxon>
        <taxon>Tracheophyta</taxon>
        <taxon>Spermatophyta</taxon>
        <taxon>Magnoliopsida</taxon>
        <taxon>Amborellales</taxon>
        <taxon>Amborellaceae</taxon>
        <taxon>Amborella</taxon>
    </lineage>
</organism>
<gene>
    <name evidence="5" type="ORF">AMTR_s00063p00166280</name>
</gene>
<comment type="similarity">
    <text evidence="1">Belongs to the plant acyltransferase family.</text>
</comment>
<evidence type="ECO:0000256" key="4">
    <source>
        <dbReference type="SAM" id="MobiDB-lite"/>
    </source>
</evidence>
<dbReference type="Gene3D" id="3.30.559.10">
    <property type="entry name" value="Chloramphenicol acetyltransferase-like domain"/>
    <property type="match status" value="2"/>
</dbReference>
<dbReference type="InterPro" id="IPR050898">
    <property type="entry name" value="Plant_acyltransferase"/>
</dbReference>
<dbReference type="OMA" id="VWDRHLM"/>
<dbReference type="InterPro" id="IPR023213">
    <property type="entry name" value="CAT-like_dom_sf"/>
</dbReference>
<dbReference type="Pfam" id="PF02458">
    <property type="entry name" value="Transferase"/>
    <property type="match status" value="1"/>
</dbReference>
<evidence type="ECO:0000256" key="3">
    <source>
        <dbReference type="ARBA" id="ARBA00023315"/>
    </source>
</evidence>
<feature type="region of interest" description="Disordered" evidence="4">
    <location>
        <begin position="1"/>
        <end position="29"/>
    </location>
</feature>
<dbReference type="PANTHER" id="PTHR31147:SF1">
    <property type="entry name" value="ACYL TRANSFERASE 4"/>
    <property type="match status" value="1"/>
</dbReference>
<dbReference type="Proteomes" id="UP000017836">
    <property type="component" value="Unassembled WGS sequence"/>
</dbReference>
<dbReference type="PANTHER" id="PTHR31147">
    <property type="entry name" value="ACYL TRANSFERASE 4"/>
    <property type="match status" value="1"/>
</dbReference>
<dbReference type="Gramene" id="ERN16268">
    <property type="protein sequence ID" value="ERN16268"/>
    <property type="gene ID" value="AMTR_s00063p00166280"/>
</dbReference>
<evidence type="ECO:0000313" key="6">
    <source>
        <dbReference type="Proteomes" id="UP000017836"/>
    </source>
</evidence>
<dbReference type="EMBL" id="KI392467">
    <property type="protein sequence ID" value="ERN16268.1"/>
    <property type="molecule type" value="Genomic_DNA"/>
</dbReference>
<sequence length="461" mass="51089">MDMTGTSHHPNPASNSLDPDPLGPDHRTLAPEPTMAVVTAKDSVLVTPSEPTPSEVLALSTIDSQRFLRFTIEYILVYRDGDQELLHRMRAALGRALVPYYPLAGRLRERNRNHGGGGGLEVVCNAQGALFIEATSTFSLHEMLKTPKHCKQWRGFLPEIKENEFIRAPPLIVQATRLVHSRGLVVCVGFSHCLCDGIGSCQFLKYWADLTSGRPELQPQVWARHLLKHHWLPPSPRTMSPEFERVVDMCGLNARLDNKDRLVPSMVTFDRMHLDELKRSAGRGITAFEALAAHVWQSWVRALELPERQTVKLLFSVNVREKMVPPLPKGYWGNAFVLACAQSGAKDVREKGTAWAARAIRRAKERVGDEYVRSVVGVLGEEEGLRPDMGGVMVVSQWSRMGLEEVDFGKGLAVVVGAVCADVYCYFLPVVGRPGAVCVAVALPGDAVAKYDYYLRSPSLC</sequence>
<evidence type="ECO:0000256" key="2">
    <source>
        <dbReference type="ARBA" id="ARBA00022679"/>
    </source>
</evidence>
<accession>U5D7C8</accession>
<name>U5D7C8_AMBTC</name>
<protein>
    <submittedName>
        <fullName evidence="5">Uncharacterized protein</fullName>
    </submittedName>
</protein>
<dbReference type="OrthoDB" id="1862401at2759"/>
<dbReference type="HOGENOM" id="CLU_014546_2_0_1"/>
<evidence type="ECO:0000313" key="5">
    <source>
        <dbReference type="EMBL" id="ERN16268.1"/>
    </source>
</evidence>
<keyword evidence="6" id="KW-1185">Reference proteome</keyword>
<keyword evidence="2" id="KW-0808">Transferase</keyword>
<keyword evidence="3" id="KW-0012">Acyltransferase</keyword>
<reference evidence="6" key="1">
    <citation type="journal article" date="2013" name="Science">
        <title>The Amborella genome and the evolution of flowering plants.</title>
        <authorList>
            <consortium name="Amborella Genome Project"/>
        </authorList>
    </citation>
    <scope>NUCLEOTIDE SEQUENCE [LARGE SCALE GENOMIC DNA]</scope>
</reference>
<proteinExistence type="inferred from homology"/>
<dbReference type="AlphaFoldDB" id="U5D7C8"/>
<feature type="compositionally biased region" description="Polar residues" evidence="4">
    <location>
        <begin position="1"/>
        <end position="17"/>
    </location>
</feature>